<evidence type="ECO:0000313" key="2">
    <source>
        <dbReference type="Proteomes" id="UP000029120"/>
    </source>
</evidence>
<name>A0A087HEW2_ARAAL</name>
<dbReference type="EMBL" id="CM002870">
    <property type="protein sequence ID" value="KFK40664.1"/>
    <property type="molecule type" value="Genomic_DNA"/>
</dbReference>
<gene>
    <name evidence="1" type="ordered locus">AALP_Aa2g026000</name>
</gene>
<organism evidence="1 2">
    <name type="scientific">Arabis alpina</name>
    <name type="common">Alpine rock-cress</name>
    <dbReference type="NCBI Taxonomy" id="50452"/>
    <lineage>
        <taxon>Eukaryota</taxon>
        <taxon>Viridiplantae</taxon>
        <taxon>Streptophyta</taxon>
        <taxon>Embryophyta</taxon>
        <taxon>Tracheophyta</taxon>
        <taxon>Spermatophyta</taxon>
        <taxon>Magnoliopsida</taxon>
        <taxon>eudicotyledons</taxon>
        <taxon>Gunneridae</taxon>
        <taxon>Pentapetalae</taxon>
        <taxon>rosids</taxon>
        <taxon>malvids</taxon>
        <taxon>Brassicales</taxon>
        <taxon>Brassicaceae</taxon>
        <taxon>Arabideae</taxon>
        <taxon>Arabis</taxon>
    </lineage>
</organism>
<dbReference type="Gramene" id="KFK40664">
    <property type="protein sequence ID" value="KFK40664"/>
    <property type="gene ID" value="AALP_AA2G026000"/>
</dbReference>
<dbReference type="Proteomes" id="UP000029120">
    <property type="component" value="Chromosome 2"/>
</dbReference>
<protein>
    <submittedName>
        <fullName evidence="1">Uncharacterized protein</fullName>
    </submittedName>
</protein>
<evidence type="ECO:0000313" key="1">
    <source>
        <dbReference type="EMBL" id="KFK40664.1"/>
    </source>
</evidence>
<sequence length="187" mass="21733">MIFSKLGRSISRSRGLLYGGGVRSARLLAPPAFEVSEVESGLGFLRRHFASLSARKGLVNNDLTGVFANPRILRFFSDEAPKKKNYENYFPKDAKQTQSDKFCLSLWELDFWTKHERVRLHDWKGTAKSFSRHDTCQGCLSLSFYFHLFQTVFYNVIENNSERQLWHVSWCENDFAVHVNDQIFPVK</sequence>
<proteinExistence type="predicted"/>
<dbReference type="eggNOG" id="KOG0731">
    <property type="taxonomic scope" value="Eukaryota"/>
</dbReference>
<dbReference type="AlphaFoldDB" id="A0A087HEW2"/>
<reference evidence="2" key="1">
    <citation type="journal article" date="2015" name="Nat. Plants">
        <title>Genome expansion of Arabis alpina linked with retrotransposition and reduced symmetric DNA methylation.</title>
        <authorList>
            <person name="Willing E.M."/>
            <person name="Rawat V."/>
            <person name="Mandakova T."/>
            <person name="Maumus F."/>
            <person name="James G.V."/>
            <person name="Nordstroem K.J."/>
            <person name="Becker C."/>
            <person name="Warthmann N."/>
            <person name="Chica C."/>
            <person name="Szarzynska B."/>
            <person name="Zytnicki M."/>
            <person name="Albani M.C."/>
            <person name="Kiefer C."/>
            <person name="Bergonzi S."/>
            <person name="Castaings L."/>
            <person name="Mateos J.L."/>
            <person name="Berns M.C."/>
            <person name="Bujdoso N."/>
            <person name="Piofczyk T."/>
            <person name="de Lorenzo L."/>
            <person name="Barrero-Sicilia C."/>
            <person name="Mateos I."/>
            <person name="Piednoel M."/>
            <person name="Hagmann J."/>
            <person name="Chen-Min-Tao R."/>
            <person name="Iglesias-Fernandez R."/>
            <person name="Schuster S.C."/>
            <person name="Alonso-Blanco C."/>
            <person name="Roudier F."/>
            <person name="Carbonero P."/>
            <person name="Paz-Ares J."/>
            <person name="Davis S.J."/>
            <person name="Pecinka A."/>
            <person name="Quesneville H."/>
            <person name="Colot V."/>
            <person name="Lysak M.A."/>
            <person name="Weigel D."/>
            <person name="Coupland G."/>
            <person name="Schneeberger K."/>
        </authorList>
    </citation>
    <scope>NUCLEOTIDE SEQUENCE [LARGE SCALE GENOMIC DNA]</scope>
    <source>
        <strain evidence="2">cv. Pajares</strain>
    </source>
</reference>
<accession>A0A087HEW2</accession>
<keyword evidence="2" id="KW-1185">Reference proteome</keyword>
<dbReference type="OrthoDB" id="1413014at2759"/>